<organism evidence="2 3">
    <name type="scientific">Sandaracinus amylolyticus</name>
    <dbReference type="NCBI Taxonomy" id="927083"/>
    <lineage>
        <taxon>Bacteria</taxon>
        <taxon>Pseudomonadati</taxon>
        <taxon>Myxococcota</taxon>
        <taxon>Polyangia</taxon>
        <taxon>Polyangiales</taxon>
        <taxon>Sandaracinaceae</taxon>
        <taxon>Sandaracinus</taxon>
    </lineage>
</organism>
<evidence type="ECO:0000259" key="1">
    <source>
        <dbReference type="Pfam" id="PF14086"/>
    </source>
</evidence>
<dbReference type="Proteomes" id="UP000034883">
    <property type="component" value="Chromosome"/>
</dbReference>
<feature type="domain" description="DUF4266" evidence="1">
    <location>
        <begin position="23"/>
        <end position="72"/>
    </location>
</feature>
<dbReference type="EMBL" id="CP011125">
    <property type="protein sequence ID" value="AKF06765.1"/>
    <property type="molecule type" value="Genomic_DNA"/>
</dbReference>
<evidence type="ECO:0000313" key="3">
    <source>
        <dbReference type="Proteomes" id="UP000034883"/>
    </source>
</evidence>
<accession>A0A0F6W431</accession>
<dbReference type="InterPro" id="IPR025362">
    <property type="entry name" value="DUF4266"/>
</dbReference>
<evidence type="ECO:0000313" key="2">
    <source>
        <dbReference type="EMBL" id="AKF06765.1"/>
    </source>
</evidence>
<sequence>MSARGVVVVALGIAWAASGCVVVPAYQRGAFVDPAMDPASRALAVRSRRQLYTSREAAAGGDGTSAGGGCACGN</sequence>
<reference evidence="2 3" key="1">
    <citation type="submission" date="2015-03" db="EMBL/GenBank/DDBJ databases">
        <title>Genome assembly of Sandaracinus amylolyticus DSM 53668.</title>
        <authorList>
            <person name="Sharma G."/>
            <person name="Subramanian S."/>
        </authorList>
    </citation>
    <scope>NUCLEOTIDE SEQUENCE [LARGE SCALE GENOMIC DNA]</scope>
    <source>
        <strain evidence="2 3">DSM 53668</strain>
    </source>
</reference>
<dbReference type="PROSITE" id="PS51257">
    <property type="entry name" value="PROKAR_LIPOPROTEIN"/>
    <property type="match status" value="1"/>
</dbReference>
<protein>
    <recommendedName>
        <fullName evidence="1">DUF4266 domain-containing protein</fullName>
    </recommendedName>
</protein>
<dbReference type="STRING" id="927083.DB32_003914"/>
<gene>
    <name evidence="2" type="ORF">DB32_003914</name>
</gene>
<keyword evidence="3" id="KW-1185">Reference proteome</keyword>
<proteinExistence type="predicted"/>
<dbReference type="RefSeq" id="WP_053233919.1">
    <property type="nucleotide sequence ID" value="NZ_CP011125.1"/>
</dbReference>
<dbReference type="KEGG" id="samy:DB32_003914"/>
<dbReference type="Pfam" id="PF14086">
    <property type="entry name" value="DUF4266"/>
    <property type="match status" value="1"/>
</dbReference>
<name>A0A0F6W431_9BACT</name>
<dbReference type="AlphaFoldDB" id="A0A0F6W431"/>